<organism evidence="6 7">
    <name type="scientific">Phreatobacter aquaticus</name>
    <dbReference type="NCBI Taxonomy" id="2570229"/>
    <lineage>
        <taxon>Bacteria</taxon>
        <taxon>Pseudomonadati</taxon>
        <taxon>Pseudomonadota</taxon>
        <taxon>Alphaproteobacteria</taxon>
        <taxon>Hyphomicrobiales</taxon>
        <taxon>Phreatobacteraceae</taxon>
        <taxon>Phreatobacter</taxon>
    </lineage>
</organism>
<evidence type="ECO:0000313" key="6">
    <source>
        <dbReference type="EMBL" id="QCK86815.1"/>
    </source>
</evidence>
<evidence type="ECO:0000256" key="4">
    <source>
        <dbReference type="ARBA" id="ARBA00023239"/>
    </source>
</evidence>
<evidence type="ECO:0000313" key="7">
    <source>
        <dbReference type="Proteomes" id="UP000298588"/>
    </source>
</evidence>
<evidence type="ECO:0000259" key="5">
    <source>
        <dbReference type="PROSITE" id="PS51891"/>
    </source>
</evidence>
<comment type="similarity">
    <text evidence="1">Belongs to the Gfa family.</text>
</comment>
<dbReference type="GO" id="GO:0046872">
    <property type="term" value="F:metal ion binding"/>
    <property type="evidence" value="ECO:0007669"/>
    <property type="project" value="UniProtKB-KW"/>
</dbReference>
<proteinExistence type="inferred from homology"/>
<keyword evidence="4" id="KW-0456">Lyase</keyword>
<evidence type="ECO:0000256" key="1">
    <source>
        <dbReference type="ARBA" id="ARBA00005495"/>
    </source>
</evidence>
<sequence>MTTSLTGGCQCGAVRFACESLGRPSICHCRMCQKAFGSYFGAFVTANGLTWTRGKPKYFQSSNLARRGFCASCGTPLNYNPAPGHHEMALGAFDHPEAIPPVIQVNTETRMPWFDQLASLPSFSEEEKVKFAAYFNSIVSKQHPDHDTDHWPP</sequence>
<dbReference type="Proteomes" id="UP000298588">
    <property type="component" value="Chromosome"/>
</dbReference>
<keyword evidence="7" id="KW-1185">Reference proteome</keyword>
<dbReference type="PROSITE" id="PS51891">
    <property type="entry name" value="CENP_V_GFA"/>
    <property type="match status" value="1"/>
</dbReference>
<dbReference type="RefSeq" id="WP_137100146.1">
    <property type="nucleotide sequence ID" value="NZ_CP039865.1"/>
</dbReference>
<accession>A0A4D7QIH0</accession>
<dbReference type="AlphaFoldDB" id="A0A4D7QIH0"/>
<dbReference type="InterPro" id="IPR006913">
    <property type="entry name" value="CENP-V/GFA"/>
</dbReference>
<dbReference type="PANTHER" id="PTHR33337:SF40">
    <property type="entry name" value="CENP-V_GFA DOMAIN-CONTAINING PROTEIN-RELATED"/>
    <property type="match status" value="1"/>
</dbReference>
<dbReference type="OrthoDB" id="9807246at2"/>
<keyword evidence="2" id="KW-0479">Metal-binding</keyword>
<dbReference type="KEGG" id="paqt:E8L99_14165"/>
<dbReference type="PANTHER" id="PTHR33337">
    <property type="entry name" value="GFA DOMAIN-CONTAINING PROTEIN"/>
    <property type="match status" value="1"/>
</dbReference>
<dbReference type="Pfam" id="PF04828">
    <property type="entry name" value="GFA"/>
    <property type="match status" value="1"/>
</dbReference>
<dbReference type="EMBL" id="CP039865">
    <property type="protein sequence ID" value="QCK86815.1"/>
    <property type="molecule type" value="Genomic_DNA"/>
</dbReference>
<name>A0A4D7QIH0_9HYPH</name>
<keyword evidence="3" id="KW-0862">Zinc</keyword>
<evidence type="ECO:0000256" key="3">
    <source>
        <dbReference type="ARBA" id="ARBA00022833"/>
    </source>
</evidence>
<gene>
    <name evidence="6" type="ORF">E8L99_14165</name>
</gene>
<feature type="domain" description="CENP-V/GFA" evidence="5">
    <location>
        <begin position="5"/>
        <end position="115"/>
    </location>
</feature>
<protein>
    <submittedName>
        <fullName evidence="6">GFA family protein</fullName>
    </submittedName>
</protein>
<reference evidence="6 7" key="1">
    <citation type="submission" date="2019-04" db="EMBL/GenBank/DDBJ databases">
        <title>Phreatobacter aquaticus sp. nov.</title>
        <authorList>
            <person name="Choi A."/>
            <person name="Baek K."/>
        </authorList>
    </citation>
    <scope>NUCLEOTIDE SEQUENCE [LARGE SCALE GENOMIC DNA]</scope>
    <source>
        <strain evidence="6 7">NMCR1094</strain>
    </source>
</reference>
<evidence type="ECO:0000256" key="2">
    <source>
        <dbReference type="ARBA" id="ARBA00022723"/>
    </source>
</evidence>
<dbReference type="SUPFAM" id="SSF51316">
    <property type="entry name" value="Mss4-like"/>
    <property type="match status" value="1"/>
</dbReference>
<dbReference type="Gene3D" id="3.90.1590.10">
    <property type="entry name" value="glutathione-dependent formaldehyde- activating enzyme (gfa)"/>
    <property type="match status" value="1"/>
</dbReference>
<dbReference type="InterPro" id="IPR011057">
    <property type="entry name" value="Mss4-like_sf"/>
</dbReference>
<dbReference type="GO" id="GO:0016846">
    <property type="term" value="F:carbon-sulfur lyase activity"/>
    <property type="evidence" value="ECO:0007669"/>
    <property type="project" value="InterPro"/>
</dbReference>